<protein>
    <submittedName>
        <fullName evidence="1">Uncharacterized protein</fullName>
    </submittedName>
</protein>
<organism evidence="1 2">
    <name type="scientific">Eumeta variegata</name>
    <name type="common">Bagworm moth</name>
    <name type="synonym">Eumeta japonica</name>
    <dbReference type="NCBI Taxonomy" id="151549"/>
    <lineage>
        <taxon>Eukaryota</taxon>
        <taxon>Metazoa</taxon>
        <taxon>Ecdysozoa</taxon>
        <taxon>Arthropoda</taxon>
        <taxon>Hexapoda</taxon>
        <taxon>Insecta</taxon>
        <taxon>Pterygota</taxon>
        <taxon>Neoptera</taxon>
        <taxon>Endopterygota</taxon>
        <taxon>Lepidoptera</taxon>
        <taxon>Glossata</taxon>
        <taxon>Ditrysia</taxon>
        <taxon>Tineoidea</taxon>
        <taxon>Psychidae</taxon>
        <taxon>Oiketicinae</taxon>
        <taxon>Eumeta</taxon>
    </lineage>
</organism>
<name>A0A4C1YME6_EUMVA</name>
<dbReference type="Proteomes" id="UP000299102">
    <property type="component" value="Unassembled WGS sequence"/>
</dbReference>
<keyword evidence="2" id="KW-1185">Reference proteome</keyword>
<reference evidence="1 2" key="1">
    <citation type="journal article" date="2019" name="Commun. Biol.">
        <title>The bagworm genome reveals a unique fibroin gene that provides high tensile strength.</title>
        <authorList>
            <person name="Kono N."/>
            <person name="Nakamura H."/>
            <person name="Ohtoshi R."/>
            <person name="Tomita M."/>
            <person name="Numata K."/>
            <person name="Arakawa K."/>
        </authorList>
    </citation>
    <scope>NUCLEOTIDE SEQUENCE [LARGE SCALE GENOMIC DNA]</scope>
</reference>
<evidence type="ECO:0000313" key="2">
    <source>
        <dbReference type="Proteomes" id="UP000299102"/>
    </source>
</evidence>
<evidence type="ECO:0000313" key="1">
    <source>
        <dbReference type="EMBL" id="GBP77601.1"/>
    </source>
</evidence>
<dbReference type="AlphaFoldDB" id="A0A4C1YME6"/>
<gene>
    <name evidence="1" type="ORF">EVAR_90237_1</name>
</gene>
<sequence length="103" mass="11739">MRNGFSREFLYLSIIYNFTPLRVVWASQIKRLQISLLVELDMTSYLHGTRIVLPTLEGHLSAAVSHANKSLLDRPPSTDYATCLGFDIRSIHKEAHRNANVQL</sequence>
<accession>A0A4C1YME6</accession>
<proteinExistence type="predicted"/>
<dbReference type="EMBL" id="BGZK01001338">
    <property type="protein sequence ID" value="GBP77601.1"/>
    <property type="molecule type" value="Genomic_DNA"/>
</dbReference>
<comment type="caution">
    <text evidence="1">The sequence shown here is derived from an EMBL/GenBank/DDBJ whole genome shotgun (WGS) entry which is preliminary data.</text>
</comment>